<accession>A0A9P6VUQ0</accession>
<feature type="domain" description="Chromosome segregation in meiosis protein 3" evidence="2">
    <location>
        <begin position="1"/>
        <end position="34"/>
    </location>
</feature>
<evidence type="ECO:0000259" key="2">
    <source>
        <dbReference type="Pfam" id="PF07962"/>
    </source>
</evidence>
<name>A0A9P6VUQ0_RHOMI</name>
<organism evidence="3 4">
    <name type="scientific">Rhodotorula mucilaginosa</name>
    <name type="common">Yeast</name>
    <name type="synonym">Rhodotorula rubra</name>
    <dbReference type="NCBI Taxonomy" id="5537"/>
    <lineage>
        <taxon>Eukaryota</taxon>
        <taxon>Fungi</taxon>
        <taxon>Dikarya</taxon>
        <taxon>Basidiomycota</taxon>
        <taxon>Pucciniomycotina</taxon>
        <taxon>Microbotryomycetes</taxon>
        <taxon>Sporidiobolales</taxon>
        <taxon>Sporidiobolaceae</taxon>
        <taxon>Rhodotorula</taxon>
    </lineage>
</organism>
<gene>
    <name evidence="3" type="ORF">C6P46_000830</name>
</gene>
<dbReference type="InterPro" id="IPR012923">
    <property type="entry name" value="Csm3"/>
</dbReference>
<feature type="compositionally biased region" description="Acidic residues" evidence="1">
    <location>
        <begin position="92"/>
        <end position="111"/>
    </location>
</feature>
<evidence type="ECO:0000313" key="4">
    <source>
        <dbReference type="Proteomes" id="UP000777482"/>
    </source>
</evidence>
<comment type="caution">
    <text evidence="3">The sequence shown here is derived from an EMBL/GenBank/DDBJ whole genome shotgun (WGS) entry which is preliminary data.</text>
</comment>
<evidence type="ECO:0000256" key="1">
    <source>
        <dbReference type="SAM" id="MobiDB-lite"/>
    </source>
</evidence>
<reference evidence="3 4" key="1">
    <citation type="submission" date="2020-11" db="EMBL/GenBank/DDBJ databases">
        <title>Kefir isolates.</title>
        <authorList>
            <person name="Marcisauskas S."/>
            <person name="Kim Y."/>
            <person name="Blasche S."/>
        </authorList>
    </citation>
    <scope>NUCLEOTIDE SEQUENCE [LARGE SCALE GENOMIC DNA]</scope>
    <source>
        <strain evidence="3 4">KR</strain>
    </source>
</reference>
<dbReference type="AlphaFoldDB" id="A0A9P6VUQ0"/>
<dbReference type="EMBL" id="PUHQ01000117">
    <property type="protein sequence ID" value="KAG0655542.1"/>
    <property type="molecule type" value="Genomic_DNA"/>
</dbReference>
<feature type="compositionally biased region" description="Basic and acidic residues" evidence="1">
    <location>
        <begin position="29"/>
        <end position="49"/>
    </location>
</feature>
<evidence type="ECO:0000313" key="3">
    <source>
        <dbReference type="EMBL" id="KAG0655542.1"/>
    </source>
</evidence>
<dbReference type="OrthoDB" id="437078at2759"/>
<feature type="region of interest" description="Disordered" evidence="1">
    <location>
        <begin position="28"/>
        <end position="175"/>
    </location>
</feature>
<protein>
    <recommendedName>
        <fullName evidence="2">Chromosome segregation in meiosis protein 3 domain-containing protein</fullName>
    </recommendedName>
</protein>
<dbReference type="GO" id="GO:0005634">
    <property type="term" value="C:nucleus"/>
    <property type="evidence" value="ECO:0007669"/>
    <property type="project" value="InterPro"/>
</dbReference>
<feature type="compositionally biased region" description="Low complexity" evidence="1">
    <location>
        <begin position="123"/>
        <end position="146"/>
    </location>
</feature>
<dbReference type="Proteomes" id="UP000777482">
    <property type="component" value="Unassembled WGS sequence"/>
</dbReference>
<feature type="compositionally biased region" description="Acidic residues" evidence="1">
    <location>
        <begin position="152"/>
        <end position="164"/>
    </location>
</feature>
<feature type="compositionally biased region" description="Basic and acidic residues" evidence="1">
    <location>
        <begin position="165"/>
        <end position="175"/>
    </location>
</feature>
<keyword evidence="4" id="KW-1185">Reference proteome</keyword>
<sequence length="175" mass="18744">MYPKTNLRDTLQTVEKLCHKRSVQRALKQYRDEAKHGQARTDERGEHDAFAGLPSSSGADKTGAPATRAGAEPSADANRPASRDELLRDAGFDLDDFGNDEDLFADEEDILAELAREEAHGQASGPSGSAGNAKPAAATTGTAPAPTREETHPEEEDMEDDEAEAALREVEALLS</sequence>
<dbReference type="GO" id="GO:0031297">
    <property type="term" value="P:replication fork processing"/>
    <property type="evidence" value="ECO:0007669"/>
    <property type="project" value="InterPro"/>
</dbReference>
<feature type="compositionally biased region" description="Basic and acidic residues" evidence="1">
    <location>
        <begin position="81"/>
        <end position="91"/>
    </location>
</feature>
<dbReference type="GO" id="GO:0006974">
    <property type="term" value="P:DNA damage response"/>
    <property type="evidence" value="ECO:0007669"/>
    <property type="project" value="InterPro"/>
</dbReference>
<dbReference type="Pfam" id="PF07962">
    <property type="entry name" value="Swi3"/>
    <property type="match status" value="1"/>
</dbReference>
<proteinExistence type="predicted"/>